<evidence type="ECO:0000256" key="4">
    <source>
        <dbReference type="ARBA" id="ARBA00022801"/>
    </source>
</evidence>
<comment type="similarity">
    <text evidence="2">Belongs to the PPR family. P subfamily.</text>
</comment>
<dbReference type="InterPro" id="IPR031595">
    <property type="entry name" value="PRORP_C"/>
</dbReference>
<accession>A0A8X7THN7</accession>
<evidence type="ECO:0000256" key="3">
    <source>
        <dbReference type="ARBA" id="ARBA00022723"/>
    </source>
</evidence>
<dbReference type="GO" id="GO:0005739">
    <property type="term" value="C:mitochondrion"/>
    <property type="evidence" value="ECO:0007669"/>
    <property type="project" value="UniProtKB-SubCell"/>
</dbReference>
<dbReference type="Proteomes" id="UP000886595">
    <property type="component" value="Unassembled WGS sequence"/>
</dbReference>
<reference evidence="9 10" key="1">
    <citation type="submission" date="2020-02" db="EMBL/GenBank/DDBJ databases">
        <authorList>
            <person name="Ma Q."/>
            <person name="Huang Y."/>
            <person name="Song X."/>
            <person name="Pei D."/>
        </authorList>
    </citation>
    <scope>NUCLEOTIDE SEQUENCE [LARGE SCALE GENOMIC DNA]</scope>
    <source>
        <strain evidence="9">Sxm20200214</strain>
        <tissue evidence="9">Leaf</tissue>
    </source>
</reference>
<evidence type="ECO:0000259" key="8">
    <source>
        <dbReference type="Pfam" id="PF16953"/>
    </source>
</evidence>
<dbReference type="GO" id="GO:0001682">
    <property type="term" value="P:tRNA 5'-leader removal"/>
    <property type="evidence" value="ECO:0007669"/>
    <property type="project" value="TreeGrafter"/>
</dbReference>
<proteinExistence type="inferred from homology"/>
<name>A0A8X7THN7_BRACI</name>
<keyword evidence="5" id="KW-0862">Zinc</keyword>
<comment type="subcellular location">
    <subcellularLocation>
        <location evidence="1">Mitochondrion</location>
    </subcellularLocation>
</comment>
<evidence type="ECO:0000313" key="9">
    <source>
        <dbReference type="EMBL" id="KAG2242385.1"/>
    </source>
</evidence>
<dbReference type="OrthoDB" id="46913at2759"/>
<keyword evidence="7" id="KW-0496">Mitochondrion</keyword>
<keyword evidence="3" id="KW-0479">Metal-binding</keyword>
<dbReference type="GO" id="GO:0046872">
    <property type="term" value="F:metal ion binding"/>
    <property type="evidence" value="ECO:0007669"/>
    <property type="project" value="UniProtKB-KW"/>
</dbReference>
<evidence type="ECO:0000256" key="2">
    <source>
        <dbReference type="ARBA" id="ARBA00007626"/>
    </source>
</evidence>
<gene>
    <name evidence="9" type="ORF">Bca52824_095767</name>
</gene>
<keyword evidence="10" id="KW-1185">Reference proteome</keyword>
<dbReference type="GO" id="GO:0004526">
    <property type="term" value="F:ribonuclease P activity"/>
    <property type="evidence" value="ECO:0007669"/>
    <property type="project" value="TreeGrafter"/>
</dbReference>
<dbReference type="PANTHER" id="PTHR13547">
    <property type="match status" value="1"/>
</dbReference>
<keyword evidence="6" id="KW-0809">Transit peptide</keyword>
<keyword evidence="4" id="KW-0378">Hydrolase</keyword>
<dbReference type="Pfam" id="PF16953">
    <property type="entry name" value="PRORP"/>
    <property type="match status" value="1"/>
</dbReference>
<dbReference type="EMBL" id="JAAMPC010000509">
    <property type="protein sequence ID" value="KAG2242385.1"/>
    <property type="molecule type" value="Genomic_DNA"/>
</dbReference>
<evidence type="ECO:0000256" key="1">
    <source>
        <dbReference type="ARBA" id="ARBA00004173"/>
    </source>
</evidence>
<protein>
    <recommendedName>
        <fullName evidence="8">PRORP domain-containing protein</fullName>
    </recommendedName>
</protein>
<comment type="caution">
    <text evidence="9">The sequence shown here is derived from an EMBL/GenBank/DDBJ whole genome shotgun (WGS) entry which is preliminary data.</text>
</comment>
<dbReference type="Gene3D" id="3.40.50.11980">
    <property type="match status" value="1"/>
</dbReference>
<dbReference type="PANTHER" id="PTHR13547:SF1">
    <property type="entry name" value="MITOCHONDRIAL RIBONUCLEASE P CATALYTIC SUBUNIT"/>
    <property type="match status" value="1"/>
</dbReference>
<evidence type="ECO:0000313" key="10">
    <source>
        <dbReference type="Proteomes" id="UP000886595"/>
    </source>
</evidence>
<organism evidence="9 10">
    <name type="scientific">Brassica carinata</name>
    <name type="common">Ethiopian mustard</name>
    <name type="synonym">Abyssinian cabbage</name>
    <dbReference type="NCBI Taxonomy" id="52824"/>
    <lineage>
        <taxon>Eukaryota</taxon>
        <taxon>Viridiplantae</taxon>
        <taxon>Streptophyta</taxon>
        <taxon>Embryophyta</taxon>
        <taxon>Tracheophyta</taxon>
        <taxon>Spermatophyta</taxon>
        <taxon>Magnoliopsida</taxon>
        <taxon>eudicotyledons</taxon>
        <taxon>Gunneridae</taxon>
        <taxon>Pentapetalae</taxon>
        <taxon>rosids</taxon>
        <taxon>malvids</taxon>
        <taxon>Brassicales</taxon>
        <taxon>Brassicaceae</taxon>
        <taxon>Brassiceae</taxon>
        <taxon>Brassica</taxon>
    </lineage>
</organism>
<evidence type="ECO:0000256" key="5">
    <source>
        <dbReference type="ARBA" id="ARBA00022833"/>
    </source>
</evidence>
<sequence>MVASFVGGAGELEYEAAANAKASGKYFGEQPCRSFKGLCRYYWHLSFIAVGKRYCLYAAVSCKCLLVTNDEMRDHFFQLLGTSFFPRWKEKHQVTISVSREEGLKLHMPPPYSIIIQYKTVEQLCKVTFARDSANT</sequence>
<dbReference type="AlphaFoldDB" id="A0A8X7THN7"/>
<feature type="domain" description="PRORP" evidence="8">
    <location>
        <begin position="53"/>
        <end position="119"/>
    </location>
</feature>
<evidence type="ECO:0000256" key="7">
    <source>
        <dbReference type="ARBA" id="ARBA00023128"/>
    </source>
</evidence>
<evidence type="ECO:0000256" key="6">
    <source>
        <dbReference type="ARBA" id="ARBA00022946"/>
    </source>
</evidence>